<accession>A0A809Y2I3</accession>
<dbReference type="EMBL" id="AP023091">
    <property type="protein sequence ID" value="BCE23562.1"/>
    <property type="molecule type" value="Genomic_DNA"/>
</dbReference>
<name>A0A809Y2I3_9BRAD</name>
<protein>
    <submittedName>
        <fullName evidence="2">Uncharacterized protein</fullName>
    </submittedName>
</protein>
<reference evidence="3" key="4">
    <citation type="submission" date="2020-05" db="EMBL/GenBank/DDBJ databases">
        <title>Complete genome sequence of Bradyrhizobium diazoefficiens XF3 isolated from soybean nodule.</title>
        <authorList>
            <person name="Noda R."/>
            <person name="Kakizaki K."/>
            <person name="Minamisawa K."/>
        </authorList>
    </citation>
    <scope>NUCLEOTIDE SEQUENCE</scope>
    <source>
        <strain evidence="3">XF3</strain>
    </source>
</reference>
<proteinExistence type="predicted"/>
<gene>
    <name evidence="6" type="ORF">XF10B_61330</name>
    <name evidence="1" type="ORF">XF1B_62430</name>
    <name evidence="2" type="ORF">XF2B_60470</name>
    <name evidence="3" type="ORF">XF3B_60920</name>
    <name evidence="4" type="ORF">XF4B_61740</name>
    <name evidence="5" type="ORF">XF9B_45000</name>
</gene>
<evidence type="ECO:0000313" key="6">
    <source>
        <dbReference type="EMBL" id="BCE93335.1"/>
    </source>
</evidence>
<evidence type="ECO:0000313" key="2">
    <source>
        <dbReference type="EMBL" id="BCE32278.1"/>
    </source>
</evidence>
<sequence length="78" mass="8483">MQNPGNPSSAHAMPRFIVPEQDTRGGGIRTQFGLMPIELQKDPNVIQPGTLGISEGAADKQDYWPPTEAAFIYLFPGI</sequence>
<reference evidence="4" key="5">
    <citation type="submission" date="2020-05" db="EMBL/GenBank/DDBJ databases">
        <title>Complete genome sequence of Bradyrhizobium diazoefficiens XF4 isolated from soybean nodule.</title>
        <authorList>
            <person name="Noda R."/>
            <person name="Kakizaki K."/>
            <person name="Minamisawa K."/>
        </authorList>
    </citation>
    <scope>NUCLEOTIDE SEQUENCE</scope>
    <source>
        <strain evidence="4">XF4</strain>
    </source>
</reference>
<evidence type="ECO:0000313" key="3">
    <source>
        <dbReference type="EMBL" id="BCE41061.1"/>
    </source>
</evidence>
<evidence type="ECO:0000313" key="5">
    <source>
        <dbReference type="EMBL" id="BCE83079.1"/>
    </source>
</evidence>
<reference evidence="1" key="1">
    <citation type="submission" date="2020-05" db="EMBL/GenBank/DDBJ databases">
        <title>Complete genome sequence of Bradyrhizobium diazoefficiens XF1 isolated from soybean nodule.</title>
        <authorList>
            <person name="Noda R."/>
            <person name="Kakizaki K."/>
            <person name="Minamisawa K."/>
        </authorList>
    </citation>
    <scope>NUCLEOTIDE SEQUENCE</scope>
    <source>
        <strain evidence="1">XF1</strain>
    </source>
</reference>
<dbReference type="EMBL" id="AP023093">
    <property type="protein sequence ID" value="BCE41061.1"/>
    <property type="molecule type" value="Genomic_DNA"/>
</dbReference>
<dbReference type="EMBL" id="AP023092">
    <property type="protein sequence ID" value="BCE32278.1"/>
    <property type="molecule type" value="Genomic_DNA"/>
</dbReference>
<reference evidence="5" key="6">
    <citation type="submission" date="2020-05" db="EMBL/GenBank/DDBJ databases">
        <title>Complete genome sequence of Bradyrhizobium diazoefficiens XF9 isolated from soybean nodule.</title>
        <authorList>
            <person name="Noda R."/>
            <person name="Kakizaki K."/>
            <person name="Minamisawa K."/>
        </authorList>
    </citation>
    <scope>NUCLEOTIDE SEQUENCE</scope>
    <source>
        <strain evidence="5">XF9</strain>
    </source>
</reference>
<evidence type="ECO:0000313" key="4">
    <source>
        <dbReference type="EMBL" id="BCE49825.1"/>
    </source>
</evidence>
<evidence type="ECO:0000313" key="1">
    <source>
        <dbReference type="EMBL" id="BCE23562.1"/>
    </source>
</evidence>
<organism evidence="2">
    <name type="scientific">Bradyrhizobium diazoefficiens</name>
    <dbReference type="NCBI Taxonomy" id="1355477"/>
    <lineage>
        <taxon>Bacteria</taxon>
        <taxon>Pseudomonadati</taxon>
        <taxon>Pseudomonadota</taxon>
        <taxon>Alphaproteobacteria</taxon>
        <taxon>Hyphomicrobiales</taxon>
        <taxon>Nitrobacteraceae</taxon>
        <taxon>Bradyrhizobium</taxon>
    </lineage>
</organism>
<dbReference type="EMBL" id="AP023099">
    <property type="protein sequence ID" value="BCE93335.1"/>
    <property type="molecule type" value="Genomic_DNA"/>
</dbReference>
<dbReference type="AlphaFoldDB" id="A0A809Y2I3"/>
<reference evidence="2" key="3">
    <citation type="submission" date="2020-05" db="EMBL/GenBank/DDBJ databases">
        <title>Complete genome sequence of Bradyrhizobium diazoefficiens XF2 isolated from soybean nodule.</title>
        <authorList>
            <person name="Noda R."/>
            <person name="Kakizaki K."/>
            <person name="Minamisawa K."/>
        </authorList>
    </citation>
    <scope>NUCLEOTIDE SEQUENCE</scope>
    <source>
        <strain evidence="2">XF2</strain>
    </source>
</reference>
<reference evidence="6" key="2">
    <citation type="submission" date="2020-05" db="EMBL/GenBank/DDBJ databases">
        <title>Complete genome sequence of Bradyrhizobium diazoefficiens XF10 isolated from soybean nodule.</title>
        <authorList>
            <person name="Noda R."/>
            <person name="Kakizaki K."/>
            <person name="Minamisawa K."/>
        </authorList>
    </citation>
    <scope>NUCLEOTIDE SEQUENCE</scope>
    <source>
        <strain evidence="6">XF10</strain>
    </source>
</reference>
<dbReference type="EMBL" id="AP023098">
    <property type="protein sequence ID" value="BCE83079.1"/>
    <property type="molecule type" value="Genomic_DNA"/>
</dbReference>
<dbReference type="EMBL" id="AP023094">
    <property type="protein sequence ID" value="BCE49825.1"/>
    <property type="molecule type" value="Genomic_DNA"/>
</dbReference>